<feature type="compositionally biased region" description="Acidic residues" evidence="8">
    <location>
        <begin position="925"/>
        <end position="939"/>
    </location>
</feature>
<organism evidence="10 11">
    <name type="scientific">Malassezia japonica</name>
    <dbReference type="NCBI Taxonomy" id="223818"/>
    <lineage>
        <taxon>Eukaryota</taxon>
        <taxon>Fungi</taxon>
        <taxon>Dikarya</taxon>
        <taxon>Basidiomycota</taxon>
        <taxon>Ustilaginomycotina</taxon>
        <taxon>Malasseziomycetes</taxon>
        <taxon>Malasseziales</taxon>
        <taxon>Malasseziaceae</taxon>
        <taxon>Malassezia</taxon>
    </lineage>
</organism>
<dbReference type="Proteomes" id="UP001217754">
    <property type="component" value="Chromosome 2"/>
</dbReference>
<gene>
    <name evidence="10" type="primary">YCG1</name>
    <name evidence="10" type="ORF">MJAP1_001716</name>
</gene>
<evidence type="ECO:0000313" key="11">
    <source>
        <dbReference type="Proteomes" id="UP001217754"/>
    </source>
</evidence>
<evidence type="ECO:0000256" key="6">
    <source>
        <dbReference type="ARBA" id="ARBA00023067"/>
    </source>
</evidence>
<keyword evidence="5" id="KW-0498">Mitosis</keyword>
<evidence type="ECO:0000256" key="8">
    <source>
        <dbReference type="SAM" id="MobiDB-lite"/>
    </source>
</evidence>
<comment type="similarity">
    <text evidence="2">Belongs to the CND3 (condensin subunit 3) family.</text>
</comment>
<name>A0AAF0F5D8_9BASI</name>
<comment type="subcellular location">
    <subcellularLocation>
        <location evidence="1">Chromosome</location>
    </subcellularLocation>
</comment>
<evidence type="ECO:0000256" key="2">
    <source>
        <dbReference type="ARBA" id="ARBA00006533"/>
    </source>
</evidence>
<dbReference type="GO" id="GO:0051301">
    <property type="term" value="P:cell division"/>
    <property type="evidence" value="ECO:0007669"/>
    <property type="project" value="UniProtKB-KW"/>
</dbReference>
<dbReference type="GeneID" id="85225365"/>
<proteinExistence type="inferred from homology"/>
<reference evidence="10" key="1">
    <citation type="submission" date="2023-03" db="EMBL/GenBank/DDBJ databases">
        <title>Mating type loci evolution in Malassezia.</title>
        <authorList>
            <person name="Coelho M.A."/>
        </authorList>
    </citation>
    <scope>NUCLEOTIDE SEQUENCE</scope>
    <source>
        <strain evidence="10">CBS 9431</strain>
    </source>
</reference>
<feature type="region of interest" description="Disordered" evidence="8">
    <location>
        <begin position="907"/>
        <end position="939"/>
    </location>
</feature>
<dbReference type="Pfam" id="PF12719">
    <property type="entry name" value="Cnd3"/>
    <property type="match status" value="1"/>
</dbReference>
<evidence type="ECO:0000256" key="1">
    <source>
        <dbReference type="ARBA" id="ARBA00004286"/>
    </source>
</evidence>
<evidence type="ECO:0000259" key="9">
    <source>
        <dbReference type="Pfam" id="PF12719"/>
    </source>
</evidence>
<dbReference type="InterPro" id="IPR025977">
    <property type="entry name" value="Cnd3_C"/>
</dbReference>
<keyword evidence="4" id="KW-0132">Cell division</keyword>
<dbReference type="RefSeq" id="XP_060121649.1">
    <property type="nucleotide sequence ID" value="XM_060265666.1"/>
</dbReference>
<dbReference type="InterPro" id="IPR027165">
    <property type="entry name" value="CND3"/>
</dbReference>
<dbReference type="Gene3D" id="1.25.10.10">
    <property type="entry name" value="Leucine-rich Repeat Variant"/>
    <property type="match status" value="2"/>
</dbReference>
<keyword evidence="6" id="KW-0226">DNA condensation</keyword>
<keyword evidence="7" id="KW-0131">Cell cycle</keyword>
<evidence type="ECO:0000256" key="5">
    <source>
        <dbReference type="ARBA" id="ARBA00022776"/>
    </source>
</evidence>
<dbReference type="SUPFAM" id="SSF48371">
    <property type="entry name" value="ARM repeat"/>
    <property type="match status" value="1"/>
</dbReference>
<feature type="domain" description="Nuclear condensin complex subunit 3 C-terminal" evidence="9">
    <location>
        <begin position="539"/>
        <end position="826"/>
    </location>
</feature>
<dbReference type="GO" id="GO:0007076">
    <property type="term" value="P:mitotic chromosome condensation"/>
    <property type="evidence" value="ECO:0007669"/>
    <property type="project" value="InterPro"/>
</dbReference>
<dbReference type="PANTHER" id="PTHR14418:SF5">
    <property type="entry name" value="CONDENSIN COMPLEX SUBUNIT 3"/>
    <property type="match status" value="1"/>
</dbReference>
<dbReference type="PANTHER" id="PTHR14418">
    <property type="entry name" value="CONDENSIN COMPLEX SUBUNIT 3-RELATED"/>
    <property type="match status" value="1"/>
</dbReference>
<dbReference type="AlphaFoldDB" id="A0AAF0F5D8"/>
<dbReference type="InterPro" id="IPR011989">
    <property type="entry name" value="ARM-like"/>
</dbReference>
<dbReference type="Pfam" id="PF13646">
    <property type="entry name" value="HEAT_2"/>
    <property type="match status" value="1"/>
</dbReference>
<dbReference type="GO" id="GO:0000793">
    <property type="term" value="C:condensed chromosome"/>
    <property type="evidence" value="ECO:0007669"/>
    <property type="project" value="TreeGrafter"/>
</dbReference>
<sequence length="939" mass="103831">MVDAGALAASVQAQLPGHFQDAQHSLANHRKNAVGLYRLHAQCAQLTEQTPRGTRLVGEKAFNEGFFRCVNRALEVKKGVAAADRVCKFVATYASYAIEQFAKSASAAGRSPDDTPGTRFTAILLKHLLKGFKAKDKNVRLRCCSCVALLMNVVESIDDELYDALSSFLLERITDRESAVRVQAAVALARLQGGDEESDTSVTRLLLHLLRHDPSAEVRRAALFNIAPSAATLPYILERLQDVDATNRRCVYLGSLKMLCDAEDSVGVGLSENATAEVVRIGLHERDESVQKAARKLMRRWLEAMDGDLVALLSHLHVARTESGEPVTMALLEEDGDVVQSVARLLADQDTYWASVTPESALLARCFILFCQHNQRESLLEASLPLVTALVYRIEAEYEALNLLLEQQAIEEDEEEMPAIQDDSSLARIFVVNEMLALAMHCDYGDELGRRKMFMLVREMLSNAWLPSALIPRCLDVLLRLSSGQRDFVQMVVELVQELDADLAEEDGEESVQQALSWHARIENDPEAAAHRAALDARRLLIVRTMLERVSCALQDNSAFHGLIPQLIVPAVRSKDAIVREEGLVCLGLCSLLDEKMALDTFPLLLDQIQRGSGTIQVRCVQCLFDLVVVHGVTALCARSAEVAAKAEFDGDEEQGMLFAQQQMVGFLLSLLEHDEPEVQTAACEGVSKLLLTGALMDDDVLKSLVLTYYSPDTASNQPLRQCLSYFLPLYCSSHAKHQRMIQRIFMDVWDLLTQVYAETEAQQGMIAPAQIALQLADWSNPEKLLLSTPDETVHADLLHTILERLCTMDKGDERKALASLLGKMFLPDTLDERRAKGLAILAMTLRQRADEATLRTACTRLEALLEKKYAAQFATWAPALANADGTLASAPFADLSEFLTALPKVTIAPPKPKPRARARRETDQSEEEAQDSSSEDEI</sequence>
<evidence type="ECO:0000256" key="4">
    <source>
        <dbReference type="ARBA" id="ARBA00022618"/>
    </source>
</evidence>
<keyword evidence="11" id="KW-1185">Reference proteome</keyword>
<evidence type="ECO:0000256" key="3">
    <source>
        <dbReference type="ARBA" id="ARBA00022454"/>
    </source>
</evidence>
<protein>
    <submittedName>
        <fullName evidence="10">Chromosome condensation complex Condensin, subunit G</fullName>
    </submittedName>
</protein>
<evidence type="ECO:0000256" key="7">
    <source>
        <dbReference type="ARBA" id="ARBA00023306"/>
    </source>
</evidence>
<dbReference type="EMBL" id="CP119959">
    <property type="protein sequence ID" value="WFD38752.1"/>
    <property type="molecule type" value="Genomic_DNA"/>
</dbReference>
<evidence type="ECO:0000313" key="10">
    <source>
        <dbReference type="EMBL" id="WFD38752.1"/>
    </source>
</evidence>
<accession>A0AAF0F5D8</accession>
<dbReference type="InterPro" id="IPR016024">
    <property type="entry name" value="ARM-type_fold"/>
</dbReference>
<keyword evidence="3" id="KW-0158">Chromosome</keyword>
<dbReference type="GO" id="GO:0000796">
    <property type="term" value="C:condensin complex"/>
    <property type="evidence" value="ECO:0007669"/>
    <property type="project" value="InterPro"/>
</dbReference>